<reference evidence="18 19" key="1">
    <citation type="submission" date="2020-05" db="EMBL/GenBank/DDBJ databases">
        <title>Electrophorus electricus (electric eel) genome, fEleEle1, primary haplotype.</title>
        <authorList>
            <person name="Myers G."/>
            <person name="Meyer A."/>
            <person name="Fedrigo O."/>
            <person name="Formenti G."/>
            <person name="Rhie A."/>
            <person name="Tracey A."/>
            <person name="Sims Y."/>
            <person name="Jarvis E.D."/>
        </authorList>
    </citation>
    <scope>NUCLEOTIDE SEQUENCE [LARGE SCALE GENOMIC DNA]</scope>
</reference>
<feature type="domain" description="SMP-30/Gluconolactonase/LRE-like region" evidence="17">
    <location>
        <begin position="108"/>
        <end position="257"/>
    </location>
</feature>
<dbReference type="InterPro" id="IPR008367">
    <property type="entry name" value="Regucalcin"/>
</dbReference>
<name>A0AAY5EZJ2_ELEEL</name>
<keyword evidence="11" id="KW-0378">Hydrolase</keyword>
<dbReference type="PRINTS" id="PR01790">
    <property type="entry name" value="SMP30FAMILY"/>
</dbReference>
<evidence type="ECO:0000256" key="3">
    <source>
        <dbReference type="ARBA" id="ARBA00001936"/>
    </source>
</evidence>
<dbReference type="InterPro" id="IPR005511">
    <property type="entry name" value="SMP-30"/>
</dbReference>
<feature type="binding site" evidence="15">
    <location>
        <position position="148"/>
    </location>
    <ligand>
        <name>a divalent metal cation</name>
        <dbReference type="ChEBI" id="CHEBI:60240"/>
    </ligand>
</feature>
<dbReference type="GeneTree" id="ENSGT00390000014995"/>
<comment type="similarity">
    <text evidence="6">Belongs to the SMP-30/CGR1 family.</text>
</comment>
<feature type="region of interest" description="Disordered" evidence="16">
    <location>
        <begin position="86"/>
        <end position="105"/>
    </location>
</feature>
<gene>
    <name evidence="18" type="primary">LOC113584068</name>
</gene>
<dbReference type="GO" id="GO:0030234">
    <property type="term" value="F:enzyme regulator activity"/>
    <property type="evidence" value="ECO:0007669"/>
    <property type="project" value="InterPro"/>
</dbReference>
<comment type="cofactor">
    <cofactor evidence="2">
        <name>Ca(2+)</name>
        <dbReference type="ChEBI" id="CHEBI:29108"/>
    </cofactor>
</comment>
<dbReference type="PANTHER" id="PTHR10907">
    <property type="entry name" value="REGUCALCIN"/>
    <property type="match status" value="1"/>
</dbReference>
<dbReference type="Proteomes" id="UP000314983">
    <property type="component" value="Chromosome 1"/>
</dbReference>
<accession>A0AAY5EZJ2</accession>
<dbReference type="GO" id="GO:0005737">
    <property type="term" value="C:cytoplasm"/>
    <property type="evidence" value="ECO:0007669"/>
    <property type="project" value="UniProtKB-SubCell"/>
</dbReference>
<feature type="binding site" evidence="15">
    <location>
        <position position="197"/>
    </location>
    <ligand>
        <name>a divalent metal cation</name>
        <dbReference type="ChEBI" id="CHEBI:60240"/>
    </ligand>
</feature>
<evidence type="ECO:0000313" key="18">
    <source>
        <dbReference type="Ensembl" id="ENSEEEP00000062211.1"/>
    </source>
</evidence>
<evidence type="ECO:0000259" key="17">
    <source>
        <dbReference type="Pfam" id="PF08450"/>
    </source>
</evidence>
<reference evidence="18" key="2">
    <citation type="submission" date="2025-08" db="UniProtKB">
        <authorList>
            <consortium name="Ensembl"/>
        </authorList>
    </citation>
    <scope>IDENTIFICATION</scope>
</reference>
<comment type="subcellular location">
    <subcellularLocation>
        <location evidence="5">Cytoplasm</location>
    </subcellularLocation>
</comment>
<evidence type="ECO:0000256" key="7">
    <source>
        <dbReference type="ARBA" id="ARBA00013227"/>
    </source>
</evidence>
<evidence type="ECO:0000256" key="5">
    <source>
        <dbReference type="ARBA" id="ARBA00004496"/>
    </source>
</evidence>
<comment type="cofactor">
    <cofactor evidence="3">
        <name>Mn(2+)</name>
        <dbReference type="ChEBI" id="CHEBI:29035"/>
    </cofactor>
</comment>
<comment type="catalytic activity">
    <reaction evidence="1">
        <text>D-glucono-1,5-lactone + H2O = D-gluconate + H(+)</text>
        <dbReference type="Rhea" id="RHEA:10440"/>
        <dbReference type="ChEBI" id="CHEBI:15377"/>
        <dbReference type="ChEBI" id="CHEBI:15378"/>
        <dbReference type="ChEBI" id="CHEBI:16217"/>
        <dbReference type="ChEBI" id="CHEBI:18391"/>
        <dbReference type="EC" id="3.1.1.17"/>
    </reaction>
</comment>
<protein>
    <recommendedName>
        <fullName evidence="8">Regucalcin</fullName>
        <ecNumber evidence="7">3.1.1.17</ecNumber>
    </recommendedName>
    <alternativeName>
        <fullName evidence="13">Gluconolactonase</fullName>
    </alternativeName>
</protein>
<dbReference type="InterPro" id="IPR013658">
    <property type="entry name" value="SGL"/>
</dbReference>
<evidence type="ECO:0000256" key="2">
    <source>
        <dbReference type="ARBA" id="ARBA00001913"/>
    </source>
</evidence>
<evidence type="ECO:0000256" key="8">
    <source>
        <dbReference type="ARBA" id="ARBA00016808"/>
    </source>
</evidence>
<dbReference type="Ensembl" id="ENSEEET00000063963.1">
    <property type="protein sequence ID" value="ENSEEEP00000062211.1"/>
    <property type="gene ID" value="ENSEEEG00000027675.1"/>
</dbReference>
<evidence type="ECO:0000256" key="4">
    <source>
        <dbReference type="ARBA" id="ARBA00001946"/>
    </source>
</evidence>
<evidence type="ECO:0000256" key="10">
    <source>
        <dbReference type="ARBA" id="ARBA00022723"/>
    </source>
</evidence>
<keyword evidence="15" id="KW-0862">Zinc</keyword>
<evidence type="ECO:0000256" key="15">
    <source>
        <dbReference type="PIRSR" id="PIRSR605511-2"/>
    </source>
</evidence>
<evidence type="ECO:0000256" key="12">
    <source>
        <dbReference type="ARBA" id="ARBA00022837"/>
    </source>
</evidence>
<comment type="cofactor">
    <cofactor evidence="15">
        <name>Zn(2+)</name>
        <dbReference type="ChEBI" id="CHEBI:29105"/>
    </cofactor>
    <text evidence="15">Binds 1 divalent metal cation per subunit.</text>
</comment>
<evidence type="ECO:0000256" key="11">
    <source>
        <dbReference type="ARBA" id="ARBA00022801"/>
    </source>
</evidence>
<dbReference type="InterPro" id="IPR011042">
    <property type="entry name" value="6-blade_b-propeller_TolB-like"/>
</dbReference>
<dbReference type="PRINTS" id="PR01791">
    <property type="entry name" value="REGUCALCIN"/>
</dbReference>
<dbReference type="PANTHER" id="PTHR10907:SF47">
    <property type="entry name" value="REGUCALCIN"/>
    <property type="match status" value="1"/>
</dbReference>
<sequence>MSSINVDCVVKAHSGLGGPVWQETDATLLYVDIYGPSISRCNCLTKEKESMSTGKTRRDIRGLCGSAQLRRLRDWRGNALRRGRLGETFRNDHHPRGHGEEQHPLQRREGTMAVGMCASELERKRGSLYTLQPDHSVVKHLDQVDLSNGLDWSPDHHIFYTDSLKYMVEAFDYDLQTGGISNRRMVYRLKEDEGIPDGMCIDAEGKLWVACYNGGRVICIDPQTGTRLQTVQLPVAKITSCCFGGKNYSDLYITSATKGMDEEALAKQPEAGSIFKVTGLGVKGIPSYSFSG</sequence>
<feature type="active site" description="Proton donor/acceptor" evidence="14">
    <location>
        <position position="197"/>
    </location>
</feature>
<evidence type="ECO:0000256" key="14">
    <source>
        <dbReference type="PIRSR" id="PIRSR605511-1"/>
    </source>
</evidence>
<evidence type="ECO:0000313" key="19">
    <source>
        <dbReference type="Proteomes" id="UP000314983"/>
    </source>
</evidence>
<dbReference type="AlphaFoldDB" id="A0AAY5EZJ2"/>
<evidence type="ECO:0000256" key="13">
    <source>
        <dbReference type="ARBA" id="ARBA00032464"/>
    </source>
</evidence>
<dbReference type="SUPFAM" id="SSF63829">
    <property type="entry name" value="Calcium-dependent phosphotriesterase"/>
    <property type="match status" value="1"/>
</dbReference>
<proteinExistence type="inferred from homology"/>
<dbReference type="GO" id="GO:0004341">
    <property type="term" value="F:gluconolactonase activity"/>
    <property type="evidence" value="ECO:0007669"/>
    <property type="project" value="UniProtKB-EC"/>
</dbReference>
<dbReference type="Gene3D" id="2.120.10.30">
    <property type="entry name" value="TolB, C-terminal domain"/>
    <property type="match status" value="1"/>
</dbReference>
<dbReference type="EC" id="3.1.1.17" evidence="7"/>
<organism evidence="18 19">
    <name type="scientific">Electrophorus electricus</name>
    <name type="common">Electric eel</name>
    <name type="synonym">Gymnotus electricus</name>
    <dbReference type="NCBI Taxonomy" id="8005"/>
    <lineage>
        <taxon>Eukaryota</taxon>
        <taxon>Metazoa</taxon>
        <taxon>Chordata</taxon>
        <taxon>Craniata</taxon>
        <taxon>Vertebrata</taxon>
        <taxon>Euteleostomi</taxon>
        <taxon>Actinopterygii</taxon>
        <taxon>Neopterygii</taxon>
        <taxon>Teleostei</taxon>
        <taxon>Ostariophysi</taxon>
        <taxon>Gymnotiformes</taxon>
        <taxon>Gymnotoidei</taxon>
        <taxon>Gymnotidae</taxon>
        <taxon>Electrophorus</taxon>
    </lineage>
</organism>
<reference evidence="18" key="3">
    <citation type="submission" date="2025-09" db="UniProtKB">
        <authorList>
            <consortium name="Ensembl"/>
        </authorList>
    </citation>
    <scope>IDENTIFICATION</scope>
</reference>
<feature type="binding site" evidence="15">
    <location>
        <position position="96"/>
    </location>
    <ligand>
        <name>substrate</name>
    </ligand>
</feature>
<evidence type="ECO:0000256" key="6">
    <source>
        <dbReference type="ARBA" id="ARBA00008853"/>
    </source>
</evidence>
<keyword evidence="9" id="KW-0963">Cytoplasm</keyword>
<dbReference type="GO" id="GO:0005509">
    <property type="term" value="F:calcium ion binding"/>
    <property type="evidence" value="ECO:0007669"/>
    <property type="project" value="InterPro"/>
</dbReference>
<evidence type="ECO:0000256" key="9">
    <source>
        <dbReference type="ARBA" id="ARBA00022490"/>
    </source>
</evidence>
<keyword evidence="12" id="KW-0106">Calcium</keyword>
<dbReference type="Pfam" id="PF08450">
    <property type="entry name" value="SGL"/>
    <property type="match status" value="1"/>
</dbReference>
<comment type="cofactor">
    <cofactor evidence="4">
        <name>Mg(2+)</name>
        <dbReference type="ChEBI" id="CHEBI:18420"/>
    </cofactor>
</comment>
<keyword evidence="10 15" id="KW-0479">Metal-binding</keyword>
<evidence type="ECO:0000256" key="1">
    <source>
        <dbReference type="ARBA" id="ARBA00001589"/>
    </source>
</evidence>
<evidence type="ECO:0000256" key="16">
    <source>
        <dbReference type="SAM" id="MobiDB-lite"/>
    </source>
</evidence>
<keyword evidence="19" id="KW-1185">Reference proteome</keyword>
<dbReference type="GO" id="GO:0019853">
    <property type="term" value="P:L-ascorbic acid biosynthetic process"/>
    <property type="evidence" value="ECO:0007669"/>
    <property type="project" value="TreeGrafter"/>
</dbReference>